<comment type="caution">
    <text evidence="2">The sequence shown here is derived from an EMBL/GenBank/DDBJ whole genome shotgun (WGS) entry which is preliminary data.</text>
</comment>
<dbReference type="EMBL" id="JBJQND010000012">
    <property type="protein sequence ID" value="KAL3859921.1"/>
    <property type="molecule type" value="Genomic_DNA"/>
</dbReference>
<gene>
    <name evidence="2" type="ORF">ACJMK2_010104</name>
</gene>
<organism evidence="2 3">
    <name type="scientific">Sinanodonta woodiana</name>
    <name type="common">Chinese pond mussel</name>
    <name type="synonym">Anodonta woodiana</name>
    <dbReference type="NCBI Taxonomy" id="1069815"/>
    <lineage>
        <taxon>Eukaryota</taxon>
        <taxon>Metazoa</taxon>
        <taxon>Spiralia</taxon>
        <taxon>Lophotrochozoa</taxon>
        <taxon>Mollusca</taxon>
        <taxon>Bivalvia</taxon>
        <taxon>Autobranchia</taxon>
        <taxon>Heteroconchia</taxon>
        <taxon>Palaeoheterodonta</taxon>
        <taxon>Unionida</taxon>
        <taxon>Unionoidea</taxon>
        <taxon>Unionidae</taxon>
        <taxon>Unioninae</taxon>
        <taxon>Sinanodonta</taxon>
    </lineage>
</organism>
<accession>A0ABD3VFT0</accession>
<feature type="region of interest" description="Disordered" evidence="1">
    <location>
        <begin position="1"/>
        <end position="55"/>
    </location>
</feature>
<evidence type="ECO:0000313" key="2">
    <source>
        <dbReference type="EMBL" id="KAL3859921.1"/>
    </source>
</evidence>
<reference evidence="2 3" key="1">
    <citation type="submission" date="2024-11" db="EMBL/GenBank/DDBJ databases">
        <title>Chromosome-level genome assembly of the freshwater bivalve Anodonta woodiana.</title>
        <authorList>
            <person name="Chen X."/>
        </authorList>
    </citation>
    <scope>NUCLEOTIDE SEQUENCE [LARGE SCALE GENOMIC DNA]</scope>
    <source>
        <strain evidence="2">MN2024</strain>
        <tissue evidence="2">Gills</tissue>
    </source>
</reference>
<protein>
    <submittedName>
        <fullName evidence="2">Uncharacterized protein</fullName>
    </submittedName>
</protein>
<proteinExistence type="predicted"/>
<dbReference type="AlphaFoldDB" id="A0ABD3VFT0"/>
<evidence type="ECO:0000313" key="3">
    <source>
        <dbReference type="Proteomes" id="UP001634394"/>
    </source>
</evidence>
<feature type="non-terminal residue" evidence="2">
    <location>
        <position position="55"/>
    </location>
</feature>
<keyword evidence="3" id="KW-1185">Reference proteome</keyword>
<dbReference type="Proteomes" id="UP001634394">
    <property type="component" value="Unassembled WGS sequence"/>
</dbReference>
<feature type="compositionally biased region" description="Basic and acidic residues" evidence="1">
    <location>
        <begin position="42"/>
        <end position="55"/>
    </location>
</feature>
<feature type="compositionally biased region" description="Polar residues" evidence="1">
    <location>
        <begin position="8"/>
        <end position="18"/>
    </location>
</feature>
<evidence type="ECO:0000256" key="1">
    <source>
        <dbReference type="SAM" id="MobiDB-lite"/>
    </source>
</evidence>
<name>A0ABD3VFT0_SINWO</name>
<feature type="compositionally biased region" description="Basic residues" evidence="1">
    <location>
        <begin position="28"/>
        <end position="41"/>
    </location>
</feature>
<sequence length="55" mass="6540">MLKRKHNTNLSAASSSDTDFPPLQQLMRRNKVGKRQRRRRERPIPEHNLELSEES</sequence>